<dbReference type="Proteomes" id="UP000247702">
    <property type="component" value="Unassembled WGS sequence"/>
</dbReference>
<feature type="domain" description="Protein kinase" evidence="5">
    <location>
        <begin position="42"/>
        <end position="296"/>
    </location>
</feature>
<evidence type="ECO:0000256" key="1">
    <source>
        <dbReference type="ARBA" id="ARBA00022679"/>
    </source>
</evidence>
<organism evidence="6 7">
    <name type="scientific">Rhizophagus clarus</name>
    <dbReference type="NCBI Taxonomy" id="94130"/>
    <lineage>
        <taxon>Eukaryota</taxon>
        <taxon>Fungi</taxon>
        <taxon>Fungi incertae sedis</taxon>
        <taxon>Mucoromycota</taxon>
        <taxon>Glomeromycotina</taxon>
        <taxon>Glomeromycetes</taxon>
        <taxon>Glomerales</taxon>
        <taxon>Glomeraceae</taxon>
        <taxon>Rhizophagus</taxon>
    </lineage>
</organism>
<accession>A0A2Z6QMA0</accession>
<dbReference type="GO" id="GO:0005524">
    <property type="term" value="F:ATP binding"/>
    <property type="evidence" value="ECO:0007669"/>
    <property type="project" value="UniProtKB-KW"/>
</dbReference>
<evidence type="ECO:0000256" key="4">
    <source>
        <dbReference type="ARBA" id="ARBA00022840"/>
    </source>
</evidence>
<dbReference type="GO" id="GO:0004674">
    <property type="term" value="F:protein serine/threonine kinase activity"/>
    <property type="evidence" value="ECO:0007669"/>
    <property type="project" value="TreeGrafter"/>
</dbReference>
<dbReference type="InterPro" id="IPR001245">
    <property type="entry name" value="Ser-Thr/Tyr_kinase_cat_dom"/>
</dbReference>
<evidence type="ECO:0000256" key="3">
    <source>
        <dbReference type="ARBA" id="ARBA00022777"/>
    </source>
</evidence>
<dbReference type="InterPro" id="IPR000719">
    <property type="entry name" value="Prot_kinase_dom"/>
</dbReference>
<evidence type="ECO:0000256" key="2">
    <source>
        <dbReference type="ARBA" id="ARBA00022741"/>
    </source>
</evidence>
<reference evidence="6 7" key="1">
    <citation type="submission" date="2017-11" db="EMBL/GenBank/DDBJ databases">
        <title>The genome of Rhizophagus clarus HR1 reveals common genetic basis of auxotrophy among arbuscular mycorrhizal fungi.</title>
        <authorList>
            <person name="Kobayashi Y."/>
        </authorList>
    </citation>
    <scope>NUCLEOTIDE SEQUENCE [LARGE SCALE GENOMIC DNA]</scope>
    <source>
        <strain evidence="6 7">HR1</strain>
    </source>
</reference>
<keyword evidence="3" id="KW-0418">Kinase</keyword>
<protein>
    <recommendedName>
        <fullName evidence="5">Protein kinase domain-containing protein</fullName>
    </recommendedName>
</protein>
<proteinExistence type="predicted"/>
<dbReference type="InterPro" id="IPR051681">
    <property type="entry name" value="Ser/Thr_Kinases-Pseudokinases"/>
</dbReference>
<sequence length="331" mass="38996">MIFTNRIPYLKTIYRVFGRSKNAILDKFISENNLKWIPFNKFKNIDCLDEGRLNTVSKAIWVYKHEDKEVVLKYANNLNENLDKSLNRWKYHINCLDSYEIINLYGFTENPTTLNYMAVMDYANKGSLRKNLTKIIEYNWKQKLYILYKIISGLNEIHKKDLIHCDFHSGNILIHKDKEDEEDKIYISGLGLCKPINYIHNDDDIYSVLPYVAPEILNGELYTQASDIYSFSIIMWEFTSGIDHLQLSMSIRKGERPEIIKNTPQCYVNLMKKCWNEDPSERPSALEVKNIIESWIFYSDKIDEELLNNIMEFIIASSIGFNNLKFMISNI</sequence>
<dbReference type="EMBL" id="BEXD01000966">
    <property type="protein sequence ID" value="GBB91403.1"/>
    <property type="molecule type" value="Genomic_DNA"/>
</dbReference>
<evidence type="ECO:0000259" key="5">
    <source>
        <dbReference type="PROSITE" id="PS50011"/>
    </source>
</evidence>
<dbReference type="AlphaFoldDB" id="A0A2Z6QMA0"/>
<dbReference type="PROSITE" id="PS50011">
    <property type="entry name" value="PROTEIN_KINASE_DOM"/>
    <property type="match status" value="1"/>
</dbReference>
<evidence type="ECO:0000313" key="7">
    <source>
        <dbReference type="Proteomes" id="UP000247702"/>
    </source>
</evidence>
<dbReference type="PANTHER" id="PTHR44329:SF288">
    <property type="entry name" value="MITOGEN-ACTIVATED PROTEIN KINASE KINASE KINASE 20"/>
    <property type="match status" value="1"/>
</dbReference>
<dbReference type="Gene3D" id="1.10.510.10">
    <property type="entry name" value="Transferase(Phosphotransferase) domain 1"/>
    <property type="match status" value="1"/>
</dbReference>
<comment type="caution">
    <text evidence="6">The sequence shown here is derived from an EMBL/GenBank/DDBJ whole genome shotgun (WGS) entry which is preliminary data.</text>
</comment>
<dbReference type="SUPFAM" id="SSF56112">
    <property type="entry name" value="Protein kinase-like (PK-like)"/>
    <property type="match status" value="1"/>
</dbReference>
<keyword evidence="2" id="KW-0547">Nucleotide-binding</keyword>
<dbReference type="InterPro" id="IPR011009">
    <property type="entry name" value="Kinase-like_dom_sf"/>
</dbReference>
<keyword evidence="7" id="KW-1185">Reference proteome</keyword>
<keyword evidence="4" id="KW-0067">ATP-binding</keyword>
<evidence type="ECO:0000313" key="6">
    <source>
        <dbReference type="EMBL" id="GBB91403.1"/>
    </source>
</evidence>
<gene>
    <name evidence="6" type="ORF">RclHR1_18680003</name>
</gene>
<dbReference type="Pfam" id="PF07714">
    <property type="entry name" value="PK_Tyr_Ser-Thr"/>
    <property type="match status" value="1"/>
</dbReference>
<keyword evidence="1" id="KW-0808">Transferase</keyword>
<name>A0A2Z6QMA0_9GLOM</name>
<dbReference type="PANTHER" id="PTHR44329">
    <property type="entry name" value="SERINE/THREONINE-PROTEIN KINASE TNNI3K-RELATED"/>
    <property type="match status" value="1"/>
</dbReference>